<protein>
    <recommendedName>
        <fullName evidence="3">ECF transporter S component</fullName>
    </recommendedName>
</protein>
<sequence length="171" mass="18331">MIRAAIFCAVAIGMGFSLMFIPNIELITVMVFLSGVHLGIGWGALVGFTAMAIYSGLNPMGSGLSFPPLFLMQITGMAFAGIIGGIVRPLFNEKKINFLLMVSLAFLGFSITLIYDLLTLLSYPLSAGLGFSGILAALFKGLGFTLLHELSNAVVFTVVVPPVIRYIKYKK</sequence>
<evidence type="ECO:0008006" key="3">
    <source>
        <dbReference type="Google" id="ProtNLM"/>
    </source>
</evidence>
<keyword evidence="1" id="KW-0812">Transmembrane</keyword>
<reference evidence="2" key="1">
    <citation type="submission" date="2018-05" db="EMBL/GenBank/DDBJ databases">
        <authorList>
            <person name="Lanie J.A."/>
            <person name="Ng W.-L."/>
            <person name="Kazmierczak K.M."/>
            <person name="Andrzejewski T.M."/>
            <person name="Davidsen T.M."/>
            <person name="Wayne K.J."/>
            <person name="Tettelin H."/>
            <person name="Glass J.I."/>
            <person name="Rusch D."/>
            <person name="Podicherti R."/>
            <person name="Tsui H.-C.T."/>
            <person name="Winkler M.E."/>
        </authorList>
    </citation>
    <scope>NUCLEOTIDE SEQUENCE</scope>
</reference>
<keyword evidence="1" id="KW-0472">Membrane</keyword>
<proteinExistence type="predicted"/>
<gene>
    <name evidence="2" type="ORF">METZ01_LOCUS105792</name>
</gene>
<feature type="transmembrane region" description="Helical" evidence="1">
    <location>
        <begin position="69"/>
        <end position="91"/>
    </location>
</feature>
<accession>A0A381WL78</accession>
<dbReference type="AlphaFoldDB" id="A0A381WL78"/>
<name>A0A381WL78_9ZZZZ</name>
<dbReference type="Gene3D" id="1.10.1760.20">
    <property type="match status" value="1"/>
</dbReference>
<dbReference type="EMBL" id="UINC01012075">
    <property type="protein sequence ID" value="SVA52938.1"/>
    <property type="molecule type" value="Genomic_DNA"/>
</dbReference>
<feature type="transmembrane region" description="Helical" evidence="1">
    <location>
        <begin position="7"/>
        <end position="33"/>
    </location>
</feature>
<organism evidence="2">
    <name type="scientific">marine metagenome</name>
    <dbReference type="NCBI Taxonomy" id="408172"/>
    <lineage>
        <taxon>unclassified sequences</taxon>
        <taxon>metagenomes</taxon>
        <taxon>ecological metagenomes</taxon>
    </lineage>
</organism>
<keyword evidence="1" id="KW-1133">Transmembrane helix</keyword>
<feature type="transmembrane region" description="Helical" evidence="1">
    <location>
        <begin position="97"/>
        <end position="118"/>
    </location>
</feature>
<feature type="transmembrane region" description="Helical" evidence="1">
    <location>
        <begin position="39"/>
        <end position="57"/>
    </location>
</feature>
<feature type="transmembrane region" description="Helical" evidence="1">
    <location>
        <begin position="125"/>
        <end position="144"/>
    </location>
</feature>
<evidence type="ECO:0000256" key="1">
    <source>
        <dbReference type="SAM" id="Phobius"/>
    </source>
</evidence>
<evidence type="ECO:0000313" key="2">
    <source>
        <dbReference type="EMBL" id="SVA52938.1"/>
    </source>
</evidence>